<feature type="region of interest" description="Disordered" evidence="6">
    <location>
        <begin position="438"/>
        <end position="486"/>
    </location>
</feature>
<feature type="domain" description="C2H2-type" evidence="7">
    <location>
        <begin position="699"/>
        <end position="727"/>
    </location>
</feature>
<organism evidence="8 9">
    <name type="scientific">Schistosoma japonicum</name>
    <name type="common">Blood fluke</name>
    <dbReference type="NCBI Taxonomy" id="6182"/>
    <lineage>
        <taxon>Eukaryota</taxon>
        <taxon>Metazoa</taxon>
        <taxon>Spiralia</taxon>
        <taxon>Lophotrochozoa</taxon>
        <taxon>Platyhelminthes</taxon>
        <taxon>Trematoda</taxon>
        <taxon>Digenea</taxon>
        <taxon>Strigeidida</taxon>
        <taxon>Schistosomatoidea</taxon>
        <taxon>Schistosomatidae</taxon>
        <taxon>Schistosoma</taxon>
    </lineage>
</organism>
<feature type="domain" description="C2H2-type" evidence="7">
    <location>
        <begin position="614"/>
        <end position="641"/>
    </location>
</feature>
<dbReference type="PANTHER" id="PTHR14196:SF12">
    <property type="entry name" value="ZINC FINGER PROTEIN 208-LIKE"/>
    <property type="match status" value="1"/>
</dbReference>
<keyword evidence="1" id="KW-0479">Metal-binding</keyword>
<keyword evidence="9" id="KW-1185">Reference proteome</keyword>
<reference evidence="8 9" key="1">
    <citation type="submission" date="2019-03" db="EMBL/GenBank/DDBJ databases">
        <title>An improved genome assembly of the fluke Schistosoma japonicum.</title>
        <authorList>
            <person name="Hu W."/>
            <person name="Luo F."/>
            <person name="Yin M."/>
            <person name="Mo X."/>
            <person name="Sun C."/>
            <person name="Wu Q."/>
            <person name="Zhu B."/>
            <person name="Xiang M."/>
            <person name="Wang J."/>
            <person name="Wang Y."/>
            <person name="Zhang T."/>
            <person name="Xu B."/>
            <person name="Zheng H."/>
            <person name="Feng Z."/>
        </authorList>
    </citation>
    <scope>NUCLEOTIDE SEQUENCE [LARGE SCALE GENOMIC DNA]</scope>
    <source>
        <strain evidence="8">HuSjv2</strain>
        <tissue evidence="8">Worms</tissue>
    </source>
</reference>
<dbReference type="InterPro" id="IPR013087">
    <property type="entry name" value="Znf_C2H2_type"/>
</dbReference>
<dbReference type="Gene3D" id="3.30.160.60">
    <property type="entry name" value="Classic Zinc Finger"/>
    <property type="match status" value="3"/>
</dbReference>
<dbReference type="AlphaFoldDB" id="A0A4Z2DEC7"/>
<dbReference type="FunFam" id="3.30.160.60:FF:000065">
    <property type="entry name" value="B-cell CLL/lymphoma 6, member B"/>
    <property type="match status" value="1"/>
</dbReference>
<dbReference type="OrthoDB" id="10072647at2759"/>
<evidence type="ECO:0000256" key="6">
    <source>
        <dbReference type="SAM" id="MobiDB-lite"/>
    </source>
</evidence>
<comment type="caution">
    <text evidence="8">The sequence shown here is derived from an EMBL/GenBank/DDBJ whole genome shotgun (WGS) entry which is preliminary data.</text>
</comment>
<dbReference type="STRING" id="6182.A0A4Z2DEC7"/>
<keyword evidence="2" id="KW-0677">Repeat</keyword>
<dbReference type="GO" id="GO:0008270">
    <property type="term" value="F:zinc ion binding"/>
    <property type="evidence" value="ECO:0007669"/>
    <property type="project" value="UniProtKB-KW"/>
</dbReference>
<keyword evidence="3 5" id="KW-0863">Zinc-finger</keyword>
<dbReference type="SUPFAM" id="SSF57667">
    <property type="entry name" value="beta-beta-alpha zinc fingers"/>
    <property type="match status" value="2"/>
</dbReference>
<dbReference type="SMART" id="SM00355">
    <property type="entry name" value="ZnF_C2H2"/>
    <property type="match status" value="4"/>
</dbReference>
<name>A0A4Z2DEC7_SCHJA</name>
<gene>
    <name evidence="8" type="ORF">EWB00_001964</name>
</gene>
<feature type="compositionally biased region" description="Polar residues" evidence="6">
    <location>
        <begin position="930"/>
        <end position="949"/>
    </location>
</feature>
<dbReference type="PROSITE" id="PS50157">
    <property type="entry name" value="ZINC_FINGER_C2H2_2"/>
    <property type="match status" value="4"/>
</dbReference>
<dbReference type="Proteomes" id="UP000311919">
    <property type="component" value="Unassembled WGS sequence"/>
</dbReference>
<keyword evidence="4" id="KW-0862">Zinc</keyword>
<dbReference type="Pfam" id="PF00096">
    <property type="entry name" value="zf-C2H2"/>
    <property type="match status" value="3"/>
</dbReference>
<evidence type="ECO:0000313" key="8">
    <source>
        <dbReference type="EMBL" id="TNN14809.1"/>
    </source>
</evidence>
<dbReference type="InterPro" id="IPR036236">
    <property type="entry name" value="Znf_C2H2_sf"/>
</dbReference>
<feature type="region of interest" description="Disordered" evidence="6">
    <location>
        <begin position="735"/>
        <end position="760"/>
    </location>
</feature>
<dbReference type="GO" id="GO:0000981">
    <property type="term" value="F:DNA-binding transcription factor activity, RNA polymerase II-specific"/>
    <property type="evidence" value="ECO:0007669"/>
    <property type="project" value="TreeGrafter"/>
</dbReference>
<evidence type="ECO:0000313" key="9">
    <source>
        <dbReference type="Proteomes" id="UP000311919"/>
    </source>
</evidence>
<dbReference type="PANTHER" id="PTHR14196">
    <property type="entry name" value="ODD-SKIPPED - RELATED"/>
    <property type="match status" value="1"/>
</dbReference>
<feature type="compositionally biased region" description="Polar residues" evidence="6">
    <location>
        <begin position="438"/>
        <end position="450"/>
    </location>
</feature>
<dbReference type="GO" id="GO:0000977">
    <property type="term" value="F:RNA polymerase II transcription regulatory region sequence-specific DNA binding"/>
    <property type="evidence" value="ECO:0007669"/>
    <property type="project" value="TreeGrafter"/>
</dbReference>
<feature type="region of interest" description="Disordered" evidence="6">
    <location>
        <begin position="930"/>
        <end position="950"/>
    </location>
</feature>
<feature type="region of interest" description="Disordered" evidence="6">
    <location>
        <begin position="582"/>
        <end position="603"/>
    </location>
</feature>
<accession>A0A4Z2DEC7</accession>
<dbReference type="GO" id="GO:0005634">
    <property type="term" value="C:nucleus"/>
    <property type="evidence" value="ECO:0007669"/>
    <property type="project" value="TreeGrafter"/>
</dbReference>
<dbReference type="EMBL" id="SKCS01000166">
    <property type="protein sequence ID" value="TNN14809.1"/>
    <property type="molecule type" value="Genomic_DNA"/>
</dbReference>
<proteinExistence type="predicted"/>
<feature type="domain" description="C2H2-type" evidence="7">
    <location>
        <begin position="670"/>
        <end position="692"/>
    </location>
</feature>
<feature type="domain" description="C2H2-type" evidence="7">
    <location>
        <begin position="641"/>
        <end position="669"/>
    </location>
</feature>
<evidence type="ECO:0000256" key="1">
    <source>
        <dbReference type="ARBA" id="ARBA00022723"/>
    </source>
</evidence>
<protein>
    <submittedName>
        <fullName evidence="8">Zinc finger protein</fullName>
    </submittedName>
</protein>
<sequence>MSVDICDQSQVIHSINTVPVLVSRHGLSGTSYEHSDDPLSILISAPTTQSVSTGYLLPSSVSTPSNSLTLRSHSPIRTLHLDDRRASSILHHSLSCESHPIENERRNPLFSSVSQFPPPDTSPIHVDSYTPCQSRDNQVFNSNLLILNDAVHSSCASSSPPKVVSECNSSNHTSIPSCSSVGEHTTSTVVSKEYTNGSSTSVTNIPDTLTHGWTNTATCEADIQSSKDCAVLDDNFDSVSKATDENLMDLEQVISSHSASLPAVDDEYFLKTSDSFHIDAVEKISLRYASHSDKIPLTGSSDSVSSKTPVLCSTEPDFPDVYADVSDVSSVTHTVILKLEPSNDIQEKSAHFSANTKLLSSVVESTESSIDLKCETDCQKDDLCILSNTTNVSESPNTDHRKAATPISTSIDNLNSRELCGSEVSSIIKSTVISESPKSSDIQTKINDGDQSLPFKVDYHNENPEEDPGEPSGHSASVHSSHKEDDEVYNDAEYAAAAVAAVDDVVYALAGNRKPDPSLTLDPALEGTGTDRLYSLSLAPVHNDLNNSRMNASNSDLCNTSFVSNSKNADRVRFHHSVLANESSDGEVGSEDHLSRSLSNASPNWNRTDTKGDFLCLSCNKVFSQKALLLKHRVMHEEPKHMCDTCGRSFVREDKLKRHVMSIHTAEKPHVCHICSKAFSRKDKLKDHLKHHDRAARNFECEQCQQPFVQKSDLNRHIRGVHQGEPGVGINMTIKRKAPGSAQSRLSKRKPKSTTDCSEANNNETKIMSSMENFISVSTSAITHRSQNGKTIGGKFKSGDAEADPKPNNQVSPITSVTTVFTPVSVIATTTSGVSAFNYTPLSVSLSPAGVTQSAHPIFAANASGIVFPTMTAHHLVPQQQQAAATVMLPSVSVASVAAMHPSGISLQHQQQQFFAMAAMPALAQSITATQASNGAQQNQQDASAQPSHASIHFQPELKTVATPSGPMMLLTHIAAPNQSNQAHQLVSFLVIVML</sequence>
<dbReference type="InterPro" id="IPR050717">
    <property type="entry name" value="C2H2-ZF_Transcription_Reg"/>
</dbReference>
<evidence type="ECO:0000256" key="3">
    <source>
        <dbReference type="ARBA" id="ARBA00022771"/>
    </source>
</evidence>
<dbReference type="PROSITE" id="PS00028">
    <property type="entry name" value="ZINC_FINGER_C2H2_1"/>
    <property type="match status" value="4"/>
</dbReference>
<evidence type="ECO:0000256" key="5">
    <source>
        <dbReference type="PROSITE-ProRule" id="PRU00042"/>
    </source>
</evidence>
<evidence type="ECO:0000256" key="2">
    <source>
        <dbReference type="ARBA" id="ARBA00022737"/>
    </source>
</evidence>
<evidence type="ECO:0000256" key="4">
    <source>
        <dbReference type="ARBA" id="ARBA00022833"/>
    </source>
</evidence>
<evidence type="ECO:0000259" key="7">
    <source>
        <dbReference type="PROSITE" id="PS50157"/>
    </source>
</evidence>